<dbReference type="CDD" id="cd04301">
    <property type="entry name" value="NAT_SF"/>
    <property type="match status" value="1"/>
</dbReference>
<organism evidence="2 3">
    <name type="scientific">Ruegeria haliotis</name>
    <dbReference type="NCBI Taxonomy" id="2747601"/>
    <lineage>
        <taxon>Bacteria</taxon>
        <taxon>Pseudomonadati</taxon>
        <taxon>Pseudomonadota</taxon>
        <taxon>Alphaproteobacteria</taxon>
        <taxon>Rhodobacterales</taxon>
        <taxon>Roseobacteraceae</taxon>
        <taxon>Ruegeria</taxon>
    </lineage>
</organism>
<comment type="caution">
    <text evidence="2">The sequence shown here is derived from an EMBL/GenBank/DDBJ whole genome shotgun (WGS) entry which is preliminary data.</text>
</comment>
<reference evidence="2 3" key="1">
    <citation type="submission" date="2020-06" db="EMBL/GenBank/DDBJ databases">
        <authorList>
            <person name="Cao W.R."/>
        </authorList>
    </citation>
    <scope>NUCLEOTIDE SEQUENCE [LARGE SCALE GENOMIC DNA]</scope>
    <source>
        <strain evidence="2 3">B1Z28</strain>
    </source>
</reference>
<feature type="domain" description="N-acetyltransferase" evidence="1">
    <location>
        <begin position="9"/>
        <end position="169"/>
    </location>
</feature>
<evidence type="ECO:0000259" key="1">
    <source>
        <dbReference type="PROSITE" id="PS51186"/>
    </source>
</evidence>
<dbReference type="PANTHER" id="PTHR43305">
    <property type="entry name" value="FAMILY N-ACETYLTRANSFERASE, PUTATIVE (AFU_ORTHOLOGUE AFUA_2G01380)-RELATED"/>
    <property type="match status" value="1"/>
</dbReference>
<dbReference type="Gene3D" id="3.40.630.30">
    <property type="match status" value="1"/>
</dbReference>
<evidence type="ECO:0000313" key="2">
    <source>
        <dbReference type="EMBL" id="NVO56906.1"/>
    </source>
</evidence>
<keyword evidence="3" id="KW-1185">Reference proteome</keyword>
<sequence length="178" mass="20157">MISLVKQRVTVKTVETPAEIGAVQDMMRALVDWLFVRHHTYHDLVARYFDPDEFESELSDLPGIYGAPAGTLLIASVDLKFAGCVGLRAIDKDACEMKRMFVDPKFHGQGVGQALATHLTQRARELGYARMYLDTGPEQFEARGLYQKLGFQPIKPYFDVSDEMADWLTFLVLRLDPQ</sequence>
<dbReference type="InterPro" id="IPR016181">
    <property type="entry name" value="Acyl_CoA_acyltransferase"/>
</dbReference>
<gene>
    <name evidence="2" type="ORF">HW561_14015</name>
</gene>
<name>A0ABX2PS02_9RHOB</name>
<protein>
    <submittedName>
        <fullName evidence="2">GNAT family N-acetyltransferase</fullName>
    </submittedName>
</protein>
<proteinExistence type="predicted"/>
<dbReference type="SUPFAM" id="SSF55729">
    <property type="entry name" value="Acyl-CoA N-acyltransferases (Nat)"/>
    <property type="match status" value="1"/>
</dbReference>
<dbReference type="Pfam" id="PF00583">
    <property type="entry name" value="Acetyltransf_1"/>
    <property type="match status" value="1"/>
</dbReference>
<dbReference type="PROSITE" id="PS51186">
    <property type="entry name" value="GNAT"/>
    <property type="match status" value="1"/>
</dbReference>
<dbReference type="InterPro" id="IPR000182">
    <property type="entry name" value="GNAT_dom"/>
</dbReference>
<dbReference type="Proteomes" id="UP000630805">
    <property type="component" value="Unassembled WGS sequence"/>
</dbReference>
<accession>A0ABX2PS02</accession>
<dbReference type="InterPro" id="IPR052777">
    <property type="entry name" value="Acetyltransferase_Enz"/>
</dbReference>
<evidence type="ECO:0000313" key="3">
    <source>
        <dbReference type="Proteomes" id="UP000630805"/>
    </source>
</evidence>
<dbReference type="RefSeq" id="WP_176865806.1">
    <property type="nucleotide sequence ID" value="NZ_JABXWT010000008.1"/>
</dbReference>
<dbReference type="EMBL" id="JABXWT010000008">
    <property type="protein sequence ID" value="NVO56906.1"/>
    <property type="molecule type" value="Genomic_DNA"/>
</dbReference>
<dbReference type="PANTHER" id="PTHR43305:SF1">
    <property type="entry name" value="FAMILY N-ACETYLTRANSFERASE, PUTATIVE (AFU_ORTHOLOGUE AFUA_2G01380)-RELATED"/>
    <property type="match status" value="1"/>
</dbReference>